<dbReference type="GO" id="GO:0042981">
    <property type="term" value="P:regulation of apoptotic process"/>
    <property type="evidence" value="ECO:0007669"/>
    <property type="project" value="InterPro"/>
</dbReference>
<protein>
    <submittedName>
        <fullName evidence="2">Poly [ADP-ribose] polymerase</fullName>
    </submittedName>
</protein>
<dbReference type="AlphaFoldDB" id="A0AAV4BHE8"/>
<organism evidence="2 3">
    <name type="scientific">Plakobranchus ocellatus</name>
    <dbReference type="NCBI Taxonomy" id="259542"/>
    <lineage>
        <taxon>Eukaryota</taxon>
        <taxon>Metazoa</taxon>
        <taxon>Spiralia</taxon>
        <taxon>Lophotrochozoa</taxon>
        <taxon>Mollusca</taxon>
        <taxon>Gastropoda</taxon>
        <taxon>Heterobranchia</taxon>
        <taxon>Euthyneura</taxon>
        <taxon>Panpulmonata</taxon>
        <taxon>Sacoglossa</taxon>
        <taxon>Placobranchoidea</taxon>
        <taxon>Plakobranchidae</taxon>
        <taxon>Plakobranchus</taxon>
    </lineage>
</organism>
<dbReference type="Gene3D" id="1.10.533.10">
    <property type="entry name" value="Death Domain, Fas"/>
    <property type="match status" value="1"/>
</dbReference>
<dbReference type="Proteomes" id="UP000735302">
    <property type="component" value="Unassembled WGS sequence"/>
</dbReference>
<dbReference type="InterPro" id="IPR011029">
    <property type="entry name" value="DEATH-like_dom_sf"/>
</dbReference>
<feature type="domain" description="DED" evidence="1">
    <location>
        <begin position="19"/>
        <end position="82"/>
    </location>
</feature>
<dbReference type="EMBL" id="BLXT01004960">
    <property type="protein sequence ID" value="GFO18510.1"/>
    <property type="molecule type" value="Genomic_DNA"/>
</dbReference>
<reference evidence="2 3" key="1">
    <citation type="journal article" date="2021" name="Elife">
        <title>Chloroplast acquisition without the gene transfer in kleptoplastic sea slugs, Plakobranchus ocellatus.</title>
        <authorList>
            <person name="Maeda T."/>
            <person name="Takahashi S."/>
            <person name="Yoshida T."/>
            <person name="Shimamura S."/>
            <person name="Takaki Y."/>
            <person name="Nagai Y."/>
            <person name="Toyoda A."/>
            <person name="Suzuki Y."/>
            <person name="Arimoto A."/>
            <person name="Ishii H."/>
            <person name="Satoh N."/>
            <person name="Nishiyama T."/>
            <person name="Hasebe M."/>
            <person name="Maruyama T."/>
            <person name="Minagawa J."/>
            <person name="Obokata J."/>
            <person name="Shigenobu S."/>
        </authorList>
    </citation>
    <scope>NUCLEOTIDE SEQUENCE [LARGE SCALE GENOMIC DNA]</scope>
</reference>
<dbReference type="Pfam" id="PF01335">
    <property type="entry name" value="DED"/>
    <property type="match status" value="1"/>
</dbReference>
<accession>A0AAV4BHE8</accession>
<feature type="non-terminal residue" evidence="2">
    <location>
        <position position="193"/>
    </location>
</feature>
<gene>
    <name evidence="2" type="ORF">PoB_004501500</name>
</gene>
<name>A0AAV4BHE8_9GAST</name>
<dbReference type="InterPro" id="IPR001875">
    <property type="entry name" value="DED_dom"/>
</dbReference>
<evidence type="ECO:0000313" key="3">
    <source>
        <dbReference type="Proteomes" id="UP000735302"/>
    </source>
</evidence>
<comment type="caution">
    <text evidence="2">The sequence shown here is derived from an EMBL/GenBank/DDBJ whole genome shotgun (WGS) entry which is preliminary data.</text>
</comment>
<keyword evidence="3" id="KW-1185">Reference proteome</keyword>
<sequence length="193" mass="21929">MASPKNNLFQEIVMSGDLKFNAMLLDIAVKLDQEDLRRLKFLLSGPNGVSIREVEKLTTVEDFFMCLKKRMMLTRDNLLLLQVVVGPGKDRLVWYGLHDAILRCDGGPVLDQPMTEFVCLNLRGIGKEYALEGTVCENGYIHAQFHVEGNLDRFQRSTLDKLRAYIAGLLDVPQVALGEPYMAHPQPTHYRHK</sequence>
<evidence type="ECO:0000259" key="1">
    <source>
        <dbReference type="PROSITE" id="PS50168"/>
    </source>
</evidence>
<dbReference type="PROSITE" id="PS50168">
    <property type="entry name" value="DED"/>
    <property type="match status" value="1"/>
</dbReference>
<evidence type="ECO:0000313" key="2">
    <source>
        <dbReference type="EMBL" id="GFO18510.1"/>
    </source>
</evidence>
<proteinExistence type="predicted"/>
<dbReference type="SUPFAM" id="SSF47986">
    <property type="entry name" value="DEATH domain"/>
    <property type="match status" value="1"/>
</dbReference>